<protein>
    <submittedName>
        <fullName evidence="1">Uncharacterized protein</fullName>
    </submittedName>
</protein>
<dbReference type="EMBL" id="JACJIB010000007">
    <property type="protein sequence ID" value="MBA8915055.1"/>
    <property type="molecule type" value="Genomic_DNA"/>
</dbReference>
<accession>A0AA40S5W3</accession>
<name>A0AA40S5W3_9HYPH</name>
<dbReference type="RefSeq" id="WP_108939640.1">
    <property type="nucleotide sequence ID" value="NZ_BPRF01000004.1"/>
</dbReference>
<proteinExistence type="predicted"/>
<gene>
    <name evidence="1" type="ORF">HNR51_004151</name>
</gene>
<keyword evidence="2" id="KW-1185">Reference proteome</keyword>
<comment type="caution">
    <text evidence="1">The sequence shown here is derived from an EMBL/GenBank/DDBJ whole genome shotgun (WGS) entry which is preliminary data.</text>
</comment>
<sequence length="62" mass="7053">MANVIAPIVSRMTTEQVRVALGDSVGNIGQLRRDLSDIKSRCPDRLRRLGFERLFWFCDCLG</sequence>
<dbReference type="AlphaFoldDB" id="A0AA40S5W3"/>
<evidence type="ECO:0000313" key="2">
    <source>
        <dbReference type="Proteomes" id="UP000543554"/>
    </source>
</evidence>
<reference evidence="1 2" key="1">
    <citation type="submission" date="2020-08" db="EMBL/GenBank/DDBJ databases">
        <title>Genomic Encyclopedia of Type Strains, Phase IV (KMG-IV): sequencing the most valuable type-strain genomes for metagenomic binning, comparative biology and taxonomic classification.</title>
        <authorList>
            <person name="Goeker M."/>
        </authorList>
    </citation>
    <scope>NUCLEOTIDE SEQUENCE [LARGE SCALE GENOMIC DNA]</scope>
    <source>
        <strain evidence="1 2">DSM 11490</strain>
    </source>
</reference>
<organism evidence="1 2">
    <name type="scientific">Methylorubrum thiocyanatum</name>
    <dbReference type="NCBI Taxonomy" id="47958"/>
    <lineage>
        <taxon>Bacteria</taxon>
        <taxon>Pseudomonadati</taxon>
        <taxon>Pseudomonadota</taxon>
        <taxon>Alphaproteobacteria</taxon>
        <taxon>Hyphomicrobiales</taxon>
        <taxon>Methylobacteriaceae</taxon>
        <taxon>Methylorubrum</taxon>
    </lineage>
</organism>
<evidence type="ECO:0000313" key="1">
    <source>
        <dbReference type="EMBL" id="MBA8915055.1"/>
    </source>
</evidence>
<dbReference type="Proteomes" id="UP000543554">
    <property type="component" value="Unassembled WGS sequence"/>
</dbReference>